<sequence>MTYELRTDSQHRYVMYRRDERYLPFGRDDDRRKAVEKGQQFVASAYPEVWEKNVGLVQRVRQFLGNNFHWHDRLTTSGADREVIDTLMSMVRGGSIVVIPEEPLDAGVATLPAKASSSSFWGVDNYDVAPVVSVASRYQSQLERLAAEHTAWAESQSAMDELNAGFMRKMAGTSPLMDFLFDAAGWTGKYGDKLASGPATPGECEPFEYNGVASERGEKIDLAGLPFDGPANSWLESEPGMKQQWRMFGADGTPVVDIDFDGHHGQPNPHAHNWDGLVRDHGWPVSILP</sequence>
<keyword evidence="2" id="KW-1185">Reference proteome</keyword>
<reference evidence="2" key="1">
    <citation type="submission" date="2016-10" db="EMBL/GenBank/DDBJ databases">
        <authorList>
            <person name="Varghese N."/>
            <person name="Submissions S."/>
        </authorList>
    </citation>
    <scope>NUCLEOTIDE SEQUENCE [LARGE SCALE GENOMIC DNA]</scope>
    <source>
        <strain evidence="2">LMG 26416</strain>
    </source>
</reference>
<dbReference type="AlphaFoldDB" id="A0A1H7SB66"/>
<proteinExistence type="predicted"/>
<dbReference type="STRING" id="416943.SAMN05445871_3375"/>
<name>A0A1H7SB66_9BURK</name>
<evidence type="ECO:0000313" key="1">
    <source>
        <dbReference type="EMBL" id="SEL69549.1"/>
    </source>
</evidence>
<dbReference type="OrthoDB" id="9114147at2"/>
<protein>
    <submittedName>
        <fullName evidence="1">Uncharacterized protein</fullName>
    </submittedName>
</protein>
<dbReference type="Proteomes" id="UP000199120">
    <property type="component" value="Unassembled WGS sequence"/>
</dbReference>
<gene>
    <name evidence="1" type="ORF">SAMN05192542_111187</name>
</gene>
<accession>A0A1H7SB66</accession>
<organism evidence="1 2">
    <name type="scientific">Paraburkholderia caballeronis</name>
    <dbReference type="NCBI Taxonomy" id="416943"/>
    <lineage>
        <taxon>Bacteria</taxon>
        <taxon>Pseudomonadati</taxon>
        <taxon>Pseudomonadota</taxon>
        <taxon>Betaproteobacteria</taxon>
        <taxon>Burkholderiales</taxon>
        <taxon>Burkholderiaceae</taxon>
        <taxon>Paraburkholderia</taxon>
    </lineage>
</organism>
<dbReference type="RefSeq" id="WP_090547162.1">
    <property type="nucleotide sequence ID" value="NZ_FNSR01000002.1"/>
</dbReference>
<evidence type="ECO:0000313" key="2">
    <source>
        <dbReference type="Proteomes" id="UP000199120"/>
    </source>
</evidence>
<dbReference type="EMBL" id="FOAJ01000011">
    <property type="protein sequence ID" value="SEL69549.1"/>
    <property type="molecule type" value="Genomic_DNA"/>
</dbReference>